<evidence type="ECO:0000313" key="3">
    <source>
        <dbReference type="EMBL" id="MCK8624767.1"/>
    </source>
</evidence>
<dbReference type="EMBL" id="JAJIAO010000003">
    <property type="protein sequence ID" value="MCK8624767.1"/>
    <property type="molecule type" value="Genomic_DNA"/>
</dbReference>
<comment type="function">
    <text evidence="2">Enables the recognition and targeting of unfolded and aggregated proteins to the ClpC protease or to other proteins involved in proteolysis.</text>
</comment>
<organism evidence="3 4">
    <name type="scientific">Apilactobacillus xinyiensis</name>
    <dbReference type="NCBI Taxonomy" id="2841032"/>
    <lineage>
        <taxon>Bacteria</taxon>
        <taxon>Bacillati</taxon>
        <taxon>Bacillota</taxon>
        <taxon>Bacilli</taxon>
        <taxon>Lactobacillales</taxon>
        <taxon>Lactobacillaceae</taxon>
        <taxon>Apilactobacillus</taxon>
    </lineage>
</organism>
<comment type="similarity">
    <text evidence="1 2">Belongs to the MecA family.</text>
</comment>
<accession>A0ABT0I221</accession>
<gene>
    <name evidence="2" type="primary">mecA</name>
    <name evidence="3" type="ORF">LNP07_04480</name>
</gene>
<evidence type="ECO:0000313" key="4">
    <source>
        <dbReference type="Proteomes" id="UP001522905"/>
    </source>
</evidence>
<dbReference type="HAMAP" id="MF_01124">
    <property type="entry name" value="MecA"/>
    <property type="match status" value="1"/>
</dbReference>
<dbReference type="Proteomes" id="UP001522905">
    <property type="component" value="Unassembled WGS sequence"/>
</dbReference>
<evidence type="ECO:0000256" key="2">
    <source>
        <dbReference type="HAMAP-Rule" id="MF_01124"/>
    </source>
</evidence>
<dbReference type="PIRSF" id="PIRSF029008">
    <property type="entry name" value="MecA"/>
    <property type="match status" value="1"/>
</dbReference>
<dbReference type="PANTHER" id="PTHR39161:SF1">
    <property type="entry name" value="ADAPTER PROTEIN MECA 1"/>
    <property type="match status" value="1"/>
</dbReference>
<dbReference type="InterPro" id="IPR008681">
    <property type="entry name" value="Neg-reg_MecA"/>
</dbReference>
<name>A0ABT0I221_9LACO</name>
<proteinExistence type="inferred from homology"/>
<dbReference type="PANTHER" id="PTHR39161">
    <property type="entry name" value="ADAPTER PROTEIN MECA"/>
    <property type="match status" value="1"/>
</dbReference>
<protein>
    <recommendedName>
        <fullName evidence="2">Adapter protein MecA</fullName>
    </recommendedName>
</protein>
<keyword evidence="4" id="KW-1185">Reference proteome</keyword>
<dbReference type="InterPro" id="IPR038471">
    <property type="entry name" value="MecA_C_sf"/>
</dbReference>
<sequence length="204" mass="23402">MEMERINEDTIRVLINNDDLDERGITVLDLLGNRKQIEGFFYSILEEVDSEHQFQKDGAVTFQVLPNKNGLELFISKGEIDQDDSMNSTTIEHNSLNNYDIDNDDAYTKNFVIEFSSFENFISLSKVLRIENGASNLYTYNGKYFLELTFFVNVGGTDIESIKDKVAIANEYGSESSRNSKFLEKNGKRVMDTGALELARYYFK</sequence>
<reference evidence="3 4" key="1">
    <citation type="submission" date="2021-11" db="EMBL/GenBank/DDBJ databases">
        <title>Comparative genomics of bee honey and flower isolates.</title>
        <authorList>
            <person name="Bechtner J.D."/>
            <person name="Gallus M.K."/>
            <person name="Ehrmann M."/>
        </authorList>
    </citation>
    <scope>NUCLEOTIDE SEQUENCE [LARGE SCALE GENOMIC DNA]</scope>
    <source>
        <strain evidence="3 4">M161</strain>
    </source>
</reference>
<dbReference type="Pfam" id="PF05389">
    <property type="entry name" value="MecA"/>
    <property type="match status" value="1"/>
</dbReference>
<dbReference type="RefSeq" id="WP_220728234.1">
    <property type="nucleotide sequence ID" value="NZ_BPLM01000005.1"/>
</dbReference>
<dbReference type="Gene3D" id="3.30.70.1950">
    <property type="match status" value="1"/>
</dbReference>
<evidence type="ECO:0000256" key="1">
    <source>
        <dbReference type="ARBA" id="ARBA00005397"/>
    </source>
</evidence>
<comment type="domain">
    <text evidence="2">The N-terminal domain probably binds unfolded/aggregated proteins; the C-terminal domain interacts with ClpC.</text>
</comment>
<comment type="subunit">
    <text evidence="2">Homodimer.</text>
</comment>
<comment type="caution">
    <text evidence="3">The sequence shown here is derived from an EMBL/GenBank/DDBJ whole genome shotgun (WGS) entry which is preliminary data.</text>
</comment>